<evidence type="ECO:0000313" key="2">
    <source>
        <dbReference type="EMBL" id="OIW31629.1"/>
    </source>
</evidence>
<dbReference type="EMBL" id="KV875095">
    <property type="protein sequence ID" value="OIW31629.1"/>
    <property type="molecule type" value="Genomic_DNA"/>
</dbReference>
<gene>
    <name evidence="2" type="ORF">CONLIGDRAFT_678094</name>
</gene>
<evidence type="ECO:0000256" key="1">
    <source>
        <dbReference type="SAM" id="MobiDB-lite"/>
    </source>
</evidence>
<name>A0A1J7IWF0_9PEZI</name>
<protein>
    <submittedName>
        <fullName evidence="2">Uncharacterized protein</fullName>
    </submittedName>
</protein>
<organism evidence="2 3">
    <name type="scientific">Coniochaeta ligniaria NRRL 30616</name>
    <dbReference type="NCBI Taxonomy" id="1408157"/>
    <lineage>
        <taxon>Eukaryota</taxon>
        <taxon>Fungi</taxon>
        <taxon>Dikarya</taxon>
        <taxon>Ascomycota</taxon>
        <taxon>Pezizomycotina</taxon>
        <taxon>Sordariomycetes</taxon>
        <taxon>Sordariomycetidae</taxon>
        <taxon>Coniochaetales</taxon>
        <taxon>Coniochaetaceae</taxon>
        <taxon>Coniochaeta</taxon>
    </lineage>
</organism>
<accession>A0A1J7IWF0</accession>
<keyword evidence="3" id="KW-1185">Reference proteome</keyword>
<proteinExistence type="predicted"/>
<evidence type="ECO:0000313" key="3">
    <source>
        <dbReference type="Proteomes" id="UP000182658"/>
    </source>
</evidence>
<feature type="compositionally biased region" description="Basic residues" evidence="1">
    <location>
        <begin position="8"/>
        <end position="26"/>
    </location>
</feature>
<sequence>MGRSDSKGKKRRARKQAPVRHPKRNTTSKTPPAAREAADRLRQALPKMQDFSAVAPPQYTAVFNATNSTHLCHQQKVELLGTMWHSIDGFRFQEQSLTDDELTHLAATFGFLVQPNACDIFVRLFAGIFRSMLSHKMAYCNNPEANRHFFAFVRLQHYNSLLGGRARGQLDTADLARALASLDVDLMIKVIDSLINSRRALLDAAMEEDKVAEDTVESPPAVTQPVTQPLSEFEKAAMALSCQMATHMVMEDTGLSNNGGVDDNDNQSKKAINDYLALPETNGIKWSKQLLQSLCEPLNAWIREKFVGKQEKQAVDEWTKVFGKMADRN</sequence>
<dbReference type="OrthoDB" id="5257293at2759"/>
<dbReference type="Proteomes" id="UP000182658">
    <property type="component" value="Unassembled WGS sequence"/>
</dbReference>
<dbReference type="AlphaFoldDB" id="A0A1J7IWF0"/>
<dbReference type="InParanoid" id="A0A1J7IWF0"/>
<reference evidence="2 3" key="1">
    <citation type="submission" date="2016-10" db="EMBL/GenBank/DDBJ databases">
        <title>Draft genome sequence of Coniochaeta ligniaria NRRL30616, a lignocellulolytic fungus for bioabatement of inhibitors in plant biomass hydrolysates.</title>
        <authorList>
            <consortium name="DOE Joint Genome Institute"/>
            <person name="Jimenez D.J."/>
            <person name="Hector R.E."/>
            <person name="Riley R."/>
            <person name="Sun H."/>
            <person name="Grigoriev I.V."/>
            <person name="Van Elsas J.D."/>
            <person name="Nichols N.N."/>
        </authorList>
    </citation>
    <scope>NUCLEOTIDE SEQUENCE [LARGE SCALE GENOMIC DNA]</scope>
    <source>
        <strain evidence="2 3">NRRL 30616</strain>
    </source>
</reference>
<feature type="region of interest" description="Disordered" evidence="1">
    <location>
        <begin position="1"/>
        <end position="38"/>
    </location>
</feature>